<evidence type="ECO:0000256" key="4">
    <source>
        <dbReference type="ARBA" id="ARBA00022692"/>
    </source>
</evidence>
<feature type="compositionally biased region" description="Acidic residues" evidence="12">
    <location>
        <begin position="28"/>
        <end position="44"/>
    </location>
</feature>
<keyword evidence="4" id="KW-0812">Transmembrane</keyword>
<comment type="caution">
    <text evidence="13">The sequence shown here is derived from an EMBL/GenBank/DDBJ whole genome shotgun (WGS) entry which is preliminary data.</text>
</comment>
<proteinExistence type="inferred from homology"/>
<dbReference type="Pfam" id="PF04281">
    <property type="entry name" value="Tom22"/>
    <property type="match status" value="1"/>
</dbReference>
<dbReference type="AlphaFoldDB" id="A0A6N4SM18"/>
<keyword evidence="5" id="KW-1000">Mitochondrion outer membrane</keyword>
<keyword evidence="10" id="KW-0472">Membrane</keyword>
<evidence type="ECO:0000256" key="1">
    <source>
        <dbReference type="ARBA" id="ARBA00004572"/>
    </source>
</evidence>
<feature type="region of interest" description="Disordered" evidence="12">
    <location>
        <begin position="28"/>
        <end position="48"/>
    </location>
</feature>
<evidence type="ECO:0000256" key="2">
    <source>
        <dbReference type="ARBA" id="ARBA00009874"/>
    </source>
</evidence>
<keyword evidence="14" id="KW-1185">Reference proteome</keyword>
<dbReference type="GO" id="GO:0005741">
    <property type="term" value="C:mitochondrial outer membrane"/>
    <property type="evidence" value="ECO:0007669"/>
    <property type="project" value="UniProtKB-SubCell"/>
</dbReference>
<evidence type="ECO:0000256" key="5">
    <source>
        <dbReference type="ARBA" id="ARBA00022787"/>
    </source>
</evidence>
<organism evidence="13 14">
    <name type="scientific">Talaromyces pinophilus</name>
    <name type="common">Penicillium pinophilum</name>
    <dbReference type="NCBI Taxonomy" id="128442"/>
    <lineage>
        <taxon>Eukaryota</taxon>
        <taxon>Fungi</taxon>
        <taxon>Dikarya</taxon>
        <taxon>Ascomycota</taxon>
        <taxon>Pezizomycotina</taxon>
        <taxon>Eurotiomycetes</taxon>
        <taxon>Eurotiomycetidae</taxon>
        <taxon>Eurotiales</taxon>
        <taxon>Trichocomaceae</taxon>
        <taxon>Talaromyces</taxon>
        <taxon>Talaromyces sect. Talaromyces</taxon>
    </lineage>
</organism>
<gene>
    <name evidence="13" type="ORF">TCE0_039f13367</name>
</gene>
<dbReference type="PANTHER" id="PTHR12504">
    <property type="entry name" value="MITOCHONDRIAL IMPORT RECEPTOR SUBUNIT TOM22"/>
    <property type="match status" value="1"/>
</dbReference>
<protein>
    <submittedName>
        <fullName evidence="13">Mitochondrial import receptor subunit</fullName>
    </submittedName>
</protein>
<evidence type="ECO:0000313" key="14">
    <source>
        <dbReference type="Proteomes" id="UP000053095"/>
    </source>
</evidence>
<name>A0A6N4SM18_TALPI</name>
<dbReference type="CDD" id="cd22884">
    <property type="entry name" value="TOM22"/>
    <property type="match status" value="1"/>
</dbReference>
<dbReference type="InterPro" id="IPR005683">
    <property type="entry name" value="Tom22"/>
</dbReference>
<reference evidence="14" key="1">
    <citation type="journal article" date="2015" name="Genome Announc.">
        <title>Draft genome sequence of Talaromyces cellulolyticus strain Y-94, a source of lignocellulosic biomass-degrading enzymes.</title>
        <authorList>
            <person name="Fujii T."/>
            <person name="Koike H."/>
            <person name="Sawayama S."/>
            <person name="Yano S."/>
            <person name="Inoue H."/>
        </authorList>
    </citation>
    <scope>NUCLEOTIDE SEQUENCE [LARGE SCALE GENOMIC DNA]</scope>
    <source>
        <strain evidence="14">Y-94</strain>
    </source>
</reference>
<accession>A0A6N4SM18</accession>
<evidence type="ECO:0000256" key="12">
    <source>
        <dbReference type="SAM" id="MobiDB-lite"/>
    </source>
</evidence>
<comment type="similarity">
    <text evidence="2">Belongs to the Tom22 family.</text>
</comment>
<evidence type="ECO:0000256" key="9">
    <source>
        <dbReference type="ARBA" id="ARBA00023128"/>
    </source>
</evidence>
<comment type="subcellular location">
    <subcellularLocation>
        <location evidence="1">Mitochondrion outer membrane</location>
        <topology evidence="1">Single-pass membrane protein</topology>
    </subcellularLocation>
</comment>
<evidence type="ECO:0000256" key="11">
    <source>
        <dbReference type="ARBA" id="ARBA00023170"/>
    </source>
</evidence>
<dbReference type="EMBL" id="DF933835">
    <property type="protein sequence ID" value="GAM40766.1"/>
    <property type="molecule type" value="Genomic_DNA"/>
</dbReference>
<evidence type="ECO:0000256" key="6">
    <source>
        <dbReference type="ARBA" id="ARBA00022927"/>
    </source>
</evidence>
<evidence type="ECO:0000313" key="13">
    <source>
        <dbReference type="EMBL" id="GAM40766.1"/>
    </source>
</evidence>
<evidence type="ECO:0000256" key="8">
    <source>
        <dbReference type="ARBA" id="ARBA00023010"/>
    </source>
</evidence>
<keyword evidence="8" id="KW-0811">Translocation</keyword>
<dbReference type="Proteomes" id="UP000053095">
    <property type="component" value="Unassembled WGS sequence"/>
</dbReference>
<sequence length="136" mass="14927">MVKLTEVEDEHFTTEKPIPTKEALLVSDNEDDEDFTDTESEISETDSTYEPLNETLYDRLIALKDIIPPQSRRRITATINGLSDATKTTFSFSGKALWMEREQGMMRGANEMLTPGTNAAAAALGAAGTEQPKAAL</sequence>
<evidence type="ECO:0000256" key="7">
    <source>
        <dbReference type="ARBA" id="ARBA00022989"/>
    </source>
</evidence>
<dbReference type="GO" id="GO:0006886">
    <property type="term" value="P:intracellular protein transport"/>
    <property type="evidence" value="ECO:0007669"/>
    <property type="project" value="InterPro"/>
</dbReference>
<keyword evidence="3" id="KW-0813">Transport</keyword>
<evidence type="ECO:0000256" key="3">
    <source>
        <dbReference type="ARBA" id="ARBA00022448"/>
    </source>
</evidence>
<keyword evidence="11 13" id="KW-0675">Receptor</keyword>
<dbReference type="PANTHER" id="PTHR12504:SF0">
    <property type="entry name" value="MITOCHONDRIAL IMPORT RECEPTOR SUBUNIT TOM22 HOMOLOG"/>
    <property type="match status" value="1"/>
</dbReference>
<keyword evidence="9" id="KW-0496">Mitochondrion</keyword>
<evidence type="ECO:0000256" key="10">
    <source>
        <dbReference type="ARBA" id="ARBA00023136"/>
    </source>
</evidence>
<keyword evidence="6" id="KW-0653">Protein transport</keyword>
<keyword evidence="7" id="KW-1133">Transmembrane helix</keyword>